<protein>
    <recommendedName>
        <fullName evidence="9">Cyclic nucleotide-binding domain-containing protein</fullName>
    </recommendedName>
</protein>
<evidence type="ECO:0000256" key="6">
    <source>
        <dbReference type="ARBA" id="ARBA00023136"/>
    </source>
</evidence>
<dbReference type="PANTHER" id="PTHR45638:SF11">
    <property type="entry name" value="CYCLIC NUCLEOTIDE-GATED CATION CHANNEL SUBUNIT A"/>
    <property type="match status" value="1"/>
</dbReference>
<evidence type="ECO:0000256" key="8">
    <source>
        <dbReference type="ARBA" id="ARBA00023303"/>
    </source>
</evidence>
<dbReference type="PANTHER" id="PTHR45638">
    <property type="entry name" value="CYCLIC NUCLEOTIDE-GATED CATION CHANNEL SUBUNIT A"/>
    <property type="match status" value="1"/>
</dbReference>
<evidence type="ECO:0000256" key="3">
    <source>
        <dbReference type="ARBA" id="ARBA00022692"/>
    </source>
</evidence>
<keyword evidence="4" id="KW-1133">Transmembrane helix</keyword>
<dbReference type="PROSITE" id="PS50042">
    <property type="entry name" value="CNMP_BINDING_3"/>
    <property type="match status" value="1"/>
</dbReference>
<gene>
    <name evidence="10" type="ORF">CDV28_10778</name>
</gene>
<evidence type="ECO:0000256" key="5">
    <source>
        <dbReference type="ARBA" id="ARBA00023065"/>
    </source>
</evidence>
<evidence type="ECO:0000256" key="2">
    <source>
        <dbReference type="ARBA" id="ARBA00022448"/>
    </source>
</evidence>
<evidence type="ECO:0000313" key="10">
    <source>
        <dbReference type="EMBL" id="TAA75431.1"/>
    </source>
</evidence>
<dbReference type="Pfam" id="PF14332">
    <property type="entry name" value="DUF4388"/>
    <property type="match status" value="1"/>
</dbReference>
<dbReference type="InterPro" id="IPR014710">
    <property type="entry name" value="RmlC-like_jellyroll"/>
</dbReference>
<dbReference type="InterPro" id="IPR018488">
    <property type="entry name" value="cNMP-bd_CS"/>
</dbReference>
<keyword evidence="8" id="KW-0407">Ion channel</keyword>
<dbReference type="EMBL" id="NQJD01000007">
    <property type="protein sequence ID" value="TAA75431.1"/>
    <property type="molecule type" value="Genomic_DNA"/>
</dbReference>
<evidence type="ECO:0000256" key="7">
    <source>
        <dbReference type="ARBA" id="ARBA00023286"/>
    </source>
</evidence>
<evidence type="ECO:0000259" key="9">
    <source>
        <dbReference type="PROSITE" id="PS50042"/>
    </source>
</evidence>
<dbReference type="PROSITE" id="PS00888">
    <property type="entry name" value="CNMP_BINDING_1"/>
    <property type="match status" value="1"/>
</dbReference>
<reference evidence="10" key="1">
    <citation type="submission" date="2017-07" db="EMBL/GenBank/DDBJ databases">
        <title>The cable genome - Insights into the physiology and evolution of filamentous bacteria capable of sulfide oxidation via long distance electron transfer.</title>
        <authorList>
            <person name="Thorup C."/>
            <person name="Bjerg J.T."/>
            <person name="Schreiber L."/>
            <person name="Nielsen L.P."/>
            <person name="Kjeldsen K.U."/>
            <person name="Boesen T."/>
            <person name="Boggild A."/>
            <person name="Meysman F."/>
            <person name="Geelhoed J."/>
            <person name="Schramm A."/>
        </authorList>
    </citation>
    <scope>NUCLEOTIDE SEQUENCE [LARGE SCALE GENOMIC DNA]</scope>
    <source>
        <strain evidence="10">GS</strain>
    </source>
</reference>
<dbReference type="GO" id="GO:0005221">
    <property type="term" value="F:intracellularly cyclic nucleotide-activated monoatomic cation channel activity"/>
    <property type="evidence" value="ECO:0007669"/>
    <property type="project" value="InterPro"/>
</dbReference>
<dbReference type="CDD" id="cd00038">
    <property type="entry name" value="CAP_ED"/>
    <property type="match status" value="1"/>
</dbReference>
<keyword evidence="11" id="KW-1185">Reference proteome</keyword>
<dbReference type="InterPro" id="IPR050866">
    <property type="entry name" value="CNG_cation_channel"/>
</dbReference>
<dbReference type="InterPro" id="IPR018490">
    <property type="entry name" value="cNMP-bd_dom_sf"/>
</dbReference>
<organism evidence="10 11">
    <name type="scientific">Candidatus Electronema aureum</name>
    <dbReference type="NCBI Taxonomy" id="2005002"/>
    <lineage>
        <taxon>Bacteria</taxon>
        <taxon>Pseudomonadati</taxon>
        <taxon>Thermodesulfobacteriota</taxon>
        <taxon>Desulfobulbia</taxon>
        <taxon>Desulfobulbales</taxon>
        <taxon>Desulfobulbaceae</taxon>
        <taxon>Candidatus Electronema</taxon>
    </lineage>
</organism>
<dbReference type="GO" id="GO:0016020">
    <property type="term" value="C:membrane"/>
    <property type="evidence" value="ECO:0007669"/>
    <property type="project" value="UniProtKB-SubCell"/>
</dbReference>
<proteinExistence type="predicted"/>
<evidence type="ECO:0000256" key="4">
    <source>
        <dbReference type="ARBA" id="ARBA00022989"/>
    </source>
</evidence>
<evidence type="ECO:0000256" key="1">
    <source>
        <dbReference type="ARBA" id="ARBA00004141"/>
    </source>
</evidence>
<dbReference type="InterPro" id="IPR025497">
    <property type="entry name" value="PatA-like_N"/>
</dbReference>
<keyword evidence="7" id="KW-1071">Ligand-gated ion channel</keyword>
<dbReference type="GO" id="GO:0044877">
    <property type="term" value="F:protein-containing complex binding"/>
    <property type="evidence" value="ECO:0007669"/>
    <property type="project" value="TreeGrafter"/>
</dbReference>
<dbReference type="Gene3D" id="2.60.120.10">
    <property type="entry name" value="Jelly Rolls"/>
    <property type="match status" value="1"/>
</dbReference>
<feature type="domain" description="Cyclic nucleotide-binding" evidence="9">
    <location>
        <begin position="128"/>
        <end position="244"/>
    </location>
</feature>
<dbReference type="SMART" id="SM00100">
    <property type="entry name" value="cNMP"/>
    <property type="match status" value="1"/>
</dbReference>
<evidence type="ECO:0000313" key="11">
    <source>
        <dbReference type="Proteomes" id="UP000316238"/>
    </source>
</evidence>
<comment type="subcellular location">
    <subcellularLocation>
        <location evidence="1">Membrane</location>
        <topology evidence="1">Multi-pass membrane protein</topology>
    </subcellularLocation>
</comment>
<accession>A0A521G3H2</accession>
<comment type="caution">
    <text evidence="10">The sequence shown here is derived from an EMBL/GenBank/DDBJ whole genome shotgun (WGS) entry which is preliminary data.</text>
</comment>
<keyword evidence="2" id="KW-0813">Transport</keyword>
<keyword evidence="6" id="KW-0472">Membrane</keyword>
<dbReference type="Proteomes" id="UP000316238">
    <property type="component" value="Unassembled WGS sequence"/>
</dbReference>
<dbReference type="Pfam" id="PF00027">
    <property type="entry name" value="cNMP_binding"/>
    <property type="match status" value="1"/>
</dbReference>
<dbReference type="AlphaFoldDB" id="A0A521G3H2"/>
<sequence>MGVPRVIFRVCETLNCPKFQYGDSFTVSGVAVMMRTNGGDSSFVNSTAVHTNQNRENCEILYGDLVKIIIKYERADQIPDCLISCTGCTGSLRLEHNRNRKTGPEQEALLNSNKELSTLLDELSRFPFFQIISHESLAELLRHAELEEFKKDDIIIRQGAPGSKLYIVAEGKVSILNDTGISISTLEQGEVFGEMSLICDENIGATVQAAMDCKILSVHHRHFQLVLDRYPTMQRYFTKLMAQRLSRSNKIRFDDYASGMIGRLEEIPPEALFQTLHANAKTGILTITEVSKGTARFSLRQGALIKASYDGQKGKEAFFKILREKKGRFKFNPGLPPEDFDAPEIGYFMKLLMEGLQQLDEDRSQRKQEREDGPAAP</sequence>
<dbReference type="SUPFAM" id="SSF51206">
    <property type="entry name" value="cAMP-binding domain-like"/>
    <property type="match status" value="1"/>
</dbReference>
<dbReference type="InterPro" id="IPR000595">
    <property type="entry name" value="cNMP-bd_dom"/>
</dbReference>
<keyword evidence="3" id="KW-0812">Transmembrane</keyword>
<keyword evidence="5" id="KW-0406">Ion transport</keyword>
<name>A0A521G3H2_9BACT</name>